<dbReference type="AlphaFoldDB" id="A0A450TJ98"/>
<accession>A0A450TJ98</accession>
<evidence type="ECO:0000313" key="1">
    <source>
        <dbReference type="EMBL" id="VFJ67450.1"/>
    </source>
</evidence>
<protein>
    <submittedName>
        <fullName evidence="1">Uncharacterized protein</fullName>
    </submittedName>
</protein>
<sequence>MPYQNIDVALSPADAKAVKDAFDTVLKKLPFLINLTPQERKNTFKAGPDSLSFVQNALTAAQDHPHRITEHPPRQLRRQGIQERCRSLHHPHRVGYHCRVGGLPGK</sequence>
<dbReference type="EMBL" id="CAADEY010000165">
    <property type="protein sequence ID" value="VFJ67450.1"/>
    <property type="molecule type" value="Genomic_DNA"/>
</dbReference>
<reference evidence="1" key="1">
    <citation type="submission" date="2019-02" db="EMBL/GenBank/DDBJ databases">
        <authorList>
            <person name="Gruber-Vodicka R. H."/>
            <person name="Seah K. B. B."/>
        </authorList>
    </citation>
    <scope>NUCLEOTIDE SEQUENCE</scope>
    <source>
        <strain evidence="1">BECK_DK161</strain>
    </source>
</reference>
<organism evidence="1">
    <name type="scientific">Candidatus Kentrum sp. DK</name>
    <dbReference type="NCBI Taxonomy" id="2126562"/>
    <lineage>
        <taxon>Bacteria</taxon>
        <taxon>Pseudomonadati</taxon>
        <taxon>Pseudomonadota</taxon>
        <taxon>Gammaproteobacteria</taxon>
        <taxon>Candidatus Kentrum</taxon>
    </lineage>
</organism>
<name>A0A450TJ98_9GAMM</name>
<gene>
    <name evidence="1" type="ORF">BECKDK2373C_GA0170839_116510</name>
</gene>
<proteinExistence type="predicted"/>